<evidence type="ECO:0000313" key="2">
    <source>
        <dbReference type="Proteomes" id="UP000262802"/>
    </source>
</evidence>
<proteinExistence type="predicted"/>
<organism evidence="1 2">
    <name type="scientific">Hymenobacter oligotrophus</name>
    <dbReference type="NCBI Taxonomy" id="2319843"/>
    <lineage>
        <taxon>Bacteria</taxon>
        <taxon>Pseudomonadati</taxon>
        <taxon>Bacteroidota</taxon>
        <taxon>Cytophagia</taxon>
        <taxon>Cytophagales</taxon>
        <taxon>Hymenobacteraceae</taxon>
        <taxon>Hymenobacter</taxon>
    </lineage>
</organism>
<reference evidence="1 2" key="1">
    <citation type="submission" date="2018-09" db="EMBL/GenBank/DDBJ databases">
        <title>Hymenobacter medium sp. nov., isolated from R2A medium.</title>
        <authorList>
            <person name="Yingchao G."/>
        </authorList>
    </citation>
    <scope>NUCLEOTIDE SEQUENCE [LARGE SCALE GENOMIC DNA]</scope>
    <source>
        <strain evidence="2">sh-6</strain>
    </source>
</reference>
<dbReference type="EMBL" id="CP032317">
    <property type="protein sequence ID" value="AYA38709.1"/>
    <property type="molecule type" value="Genomic_DNA"/>
</dbReference>
<accession>A0A3B7RDP0</accession>
<keyword evidence="2" id="KW-1185">Reference proteome</keyword>
<gene>
    <name evidence="1" type="ORF">D3Y59_17620</name>
</gene>
<sequence length="140" mass="15994">MPNVLAYSRVYFENASGSVAEHPEGFAVLSWHKGPRHLNDFKAVLNHLDRLLRLRNWSKLLADQQLMTPFTPEETAWVMQDWLPRAVGEGPYRYAAVILPLDVFARLASQSVLSESQKKFVAYQHCATEAEAVQWLRQLG</sequence>
<dbReference type="RefSeq" id="WP_119446238.1">
    <property type="nucleotide sequence ID" value="NZ_CP032317.1"/>
</dbReference>
<dbReference type="OrthoDB" id="880716at2"/>
<evidence type="ECO:0000313" key="1">
    <source>
        <dbReference type="EMBL" id="AYA38709.1"/>
    </source>
</evidence>
<dbReference type="Proteomes" id="UP000262802">
    <property type="component" value="Chromosome"/>
</dbReference>
<name>A0A3B7RDP0_9BACT</name>
<dbReference type="AlphaFoldDB" id="A0A3B7RDP0"/>
<evidence type="ECO:0008006" key="3">
    <source>
        <dbReference type="Google" id="ProtNLM"/>
    </source>
</evidence>
<protein>
    <recommendedName>
        <fullName evidence="3">STAS/SEC14 domain-containing protein</fullName>
    </recommendedName>
</protein>
<dbReference type="KEGG" id="hyh:D3Y59_17620"/>